<proteinExistence type="predicted"/>
<keyword evidence="1" id="KW-0813">Transport</keyword>
<evidence type="ECO:0000313" key="5">
    <source>
        <dbReference type="EMBL" id="KIE42512.1"/>
    </source>
</evidence>
<keyword evidence="6" id="KW-1185">Reference proteome</keyword>
<dbReference type="PANTHER" id="PTHR42939">
    <property type="entry name" value="ABC TRANSPORTER ATP-BINDING PROTEIN ALBC-RELATED"/>
    <property type="match status" value="1"/>
</dbReference>
<dbReference type="SUPFAM" id="SSF52540">
    <property type="entry name" value="P-loop containing nucleoside triphosphate hydrolases"/>
    <property type="match status" value="1"/>
</dbReference>
<dbReference type="InterPro" id="IPR003593">
    <property type="entry name" value="AAA+_ATPase"/>
</dbReference>
<dbReference type="Pfam" id="PF00005">
    <property type="entry name" value="ABC_tran"/>
    <property type="match status" value="1"/>
</dbReference>
<gene>
    <name evidence="5" type="ORF">SE37_07675</name>
</gene>
<dbReference type="PANTHER" id="PTHR42939:SF1">
    <property type="entry name" value="ABC TRANSPORTER ATP-BINDING PROTEIN ALBC-RELATED"/>
    <property type="match status" value="1"/>
</dbReference>
<evidence type="ECO:0000256" key="3">
    <source>
        <dbReference type="ARBA" id="ARBA00022840"/>
    </source>
</evidence>
<keyword evidence="3 5" id="KW-0067">ATP-binding</keyword>
<evidence type="ECO:0000256" key="2">
    <source>
        <dbReference type="ARBA" id="ARBA00022741"/>
    </source>
</evidence>
<accession>A0A0C1QPJ1</accession>
<dbReference type="GO" id="GO:0005524">
    <property type="term" value="F:ATP binding"/>
    <property type="evidence" value="ECO:0007669"/>
    <property type="project" value="UniProtKB-KW"/>
</dbReference>
<evidence type="ECO:0000256" key="1">
    <source>
        <dbReference type="ARBA" id="ARBA00022448"/>
    </source>
</evidence>
<evidence type="ECO:0000259" key="4">
    <source>
        <dbReference type="PROSITE" id="PS50893"/>
    </source>
</evidence>
<evidence type="ECO:0000313" key="6">
    <source>
        <dbReference type="Proteomes" id="UP000031433"/>
    </source>
</evidence>
<dbReference type="Proteomes" id="UP000031433">
    <property type="component" value="Unassembled WGS sequence"/>
</dbReference>
<comment type="caution">
    <text evidence="5">The sequence shown here is derived from an EMBL/GenBank/DDBJ whole genome shotgun (WGS) entry which is preliminary data.</text>
</comment>
<dbReference type="InterPro" id="IPR027417">
    <property type="entry name" value="P-loop_NTPase"/>
</dbReference>
<name>A0A0C1QPJ1_9BACT</name>
<dbReference type="SMART" id="SM00382">
    <property type="entry name" value="AAA"/>
    <property type="match status" value="1"/>
</dbReference>
<dbReference type="RefSeq" id="WP_039645147.1">
    <property type="nucleotide sequence ID" value="NZ_JXBL01000001.1"/>
</dbReference>
<dbReference type="PROSITE" id="PS50893">
    <property type="entry name" value="ABC_TRANSPORTER_2"/>
    <property type="match status" value="1"/>
</dbReference>
<protein>
    <submittedName>
        <fullName evidence="5">ABC transporter ATP-binding protein</fullName>
    </submittedName>
</protein>
<dbReference type="InterPro" id="IPR051782">
    <property type="entry name" value="ABC_Transporter_VariousFunc"/>
</dbReference>
<dbReference type="InterPro" id="IPR003439">
    <property type="entry name" value="ABC_transporter-like_ATP-bd"/>
</dbReference>
<organism evidence="5 6">
    <name type="scientific">Geobacter soli</name>
    <dbReference type="NCBI Taxonomy" id="1510391"/>
    <lineage>
        <taxon>Bacteria</taxon>
        <taxon>Pseudomonadati</taxon>
        <taxon>Thermodesulfobacteriota</taxon>
        <taxon>Desulfuromonadia</taxon>
        <taxon>Geobacterales</taxon>
        <taxon>Geobacteraceae</taxon>
        <taxon>Geobacter</taxon>
    </lineage>
</organism>
<dbReference type="Gene3D" id="3.40.50.300">
    <property type="entry name" value="P-loop containing nucleotide triphosphate hydrolases"/>
    <property type="match status" value="1"/>
</dbReference>
<reference evidence="5 6" key="1">
    <citation type="submission" date="2015-01" db="EMBL/GenBank/DDBJ databases">
        <title>Genome sequence of the anaerobic bacterium Geobacter soli GSS01, a dissimilatory Fe(III) reducer from soil.</title>
        <authorList>
            <person name="Yang G."/>
            <person name="Zhou S."/>
        </authorList>
    </citation>
    <scope>NUCLEOTIDE SEQUENCE [LARGE SCALE GENOMIC DNA]</scope>
    <source>
        <strain evidence="5 6">GSS01</strain>
    </source>
</reference>
<dbReference type="CDD" id="cd03230">
    <property type="entry name" value="ABC_DR_subfamily_A"/>
    <property type="match status" value="1"/>
</dbReference>
<sequence length="292" mass="32760">MQAVEISNLSKIYRGKRGVCVEALRDLSLSIDQGEVFGFLGPNGAGKSTTIKIIMGLVKATHGSTSIMGKDSTVGVAREAVGYLPENPAFYDYLNALEYLRFVGGMFKMPSEPLEPRIEQTLKLLELWDARKRPMRSYSKGMVQRVGLAQVLVHDPDVYILDEPMSGLDPVGRALVKDIILDLRRRGKTVFFSSHIVNDVEKICDRVAIILNGELQCVVRVDQIMSEGVIGYQVRSRRSGRGDSSDYDVSKEELTELLDRLRIEGEEILLVEPRRRHLEDFFLSIVEGKSKI</sequence>
<feature type="domain" description="ABC transporter" evidence="4">
    <location>
        <begin position="4"/>
        <end position="237"/>
    </location>
</feature>
<dbReference type="GO" id="GO:0016887">
    <property type="term" value="F:ATP hydrolysis activity"/>
    <property type="evidence" value="ECO:0007669"/>
    <property type="project" value="InterPro"/>
</dbReference>
<dbReference type="EMBL" id="JXBL01000001">
    <property type="protein sequence ID" value="KIE42512.1"/>
    <property type="molecule type" value="Genomic_DNA"/>
</dbReference>
<keyword evidence="2" id="KW-0547">Nucleotide-binding</keyword>
<dbReference type="AlphaFoldDB" id="A0A0C1QPJ1"/>